<comment type="caution">
    <text evidence="2">The sequence shown here is derived from an EMBL/GenBank/DDBJ whole genome shotgun (WGS) entry which is preliminary data.</text>
</comment>
<organism evidence="2 3">
    <name type="scientific">Mizuhopecten yessoensis</name>
    <name type="common">Japanese scallop</name>
    <name type="synonym">Patinopecten yessoensis</name>
    <dbReference type="NCBI Taxonomy" id="6573"/>
    <lineage>
        <taxon>Eukaryota</taxon>
        <taxon>Metazoa</taxon>
        <taxon>Spiralia</taxon>
        <taxon>Lophotrochozoa</taxon>
        <taxon>Mollusca</taxon>
        <taxon>Bivalvia</taxon>
        <taxon>Autobranchia</taxon>
        <taxon>Pteriomorphia</taxon>
        <taxon>Pectinida</taxon>
        <taxon>Pectinoidea</taxon>
        <taxon>Pectinidae</taxon>
        <taxon>Mizuhopecten</taxon>
    </lineage>
</organism>
<protein>
    <submittedName>
        <fullName evidence="2">Uncharacterized protein</fullName>
    </submittedName>
</protein>
<proteinExistence type="predicted"/>
<sequence>MSKWTALVNLSSIFDDKRTPDFLRFHDEYKMWCRKRLLLLSTCRMWGYLIKMKYNIAIIVFVAICTCNDVRGVPITSHSREDSPVDVPSLPSYDIAGRQPNFVGMSGHKGRQPIDETSQNNGSKERQLRGVEVHCQSDECAELIKYINARDPHTVIMFPGRWGK</sequence>
<accession>A0A210PVT9</accession>
<reference evidence="2 3" key="1">
    <citation type="journal article" date="2017" name="Nat. Ecol. Evol.">
        <title>Scallop genome provides insights into evolution of bilaterian karyotype and development.</title>
        <authorList>
            <person name="Wang S."/>
            <person name="Zhang J."/>
            <person name="Jiao W."/>
            <person name="Li J."/>
            <person name="Xun X."/>
            <person name="Sun Y."/>
            <person name="Guo X."/>
            <person name="Huan P."/>
            <person name="Dong B."/>
            <person name="Zhang L."/>
            <person name="Hu X."/>
            <person name="Sun X."/>
            <person name="Wang J."/>
            <person name="Zhao C."/>
            <person name="Wang Y."/>
            <person name="Wang D."/>
            <person name="Huang X."/>
            <person name="Wang R."/>
            <person name="Lv J."/>
            <person name="Li Y."/>
            <person name="Zhang Z."/>
            <person name="Liu B."/>
            <person name="Lu W."/>
            <person name="Hui Y."/>
            <person name="Liang J."/>
            <person name="Zhou Z."/>
            <person name="Hou R."/>
            <person name="Li X."/>
            <person name="Liu Y."/>
            <person name="Li H."/>
            <person name="Ning X."/>
            <person name="Lin Y."/>
            <person name="Zhao L."/>
            <person name="Xing Q."/>
            <person name="Dou J."/>
            <person name="Li Y."/>
            <person name="Mao J."/>
            <person name="Guo H."/>
            <person name="Dou H."/>
            <person name="Li T."/>
            <person name="Mu C."/>
            <person name="Jiang W."/>
            <person name="Fu Q."/>
            <person name="Fu X."/>
            <person name="Miao Y."/>
            <person name="Liu J."/>
            <person name="Yu Q."/>
            <person name="Li R."/>
            <person name="Liao H."/>
            <person name="Li X."/>
            <person name="Kong Y."/>
            <person name="Jiang Z."/>
            <person name="Chourrout D."/>
            <person name="Li R."/>
            <person name="Bao Z."/>
        </authorList>
    </citation>
    <scope>NUCLEOTIDE SEQUENCE [LARGE SCALE GENOMIC DNA]</scope>
    <source>
        <strain evidence="2 3">PY_sf001</strain>
    </source>
</reference>
<dbReference type="AlphaFoldDB" id="A0A210PVT9"/>
<keyword evidence="3" id="KW-1185">Reference proteome</keyword>
<evidence type="ECO:0000313" key="3">
    <source>
        <dbReference type="Proteomes" id="UP000242188"/>
    </source>
</evidence>
<feature type="region of interest" description="Disordered" evidence="1">
    <location>
        <begin position="106"/>
        <end position="128"/>
    </location>
</feature>
<gene>
    <name evidence="2" type="ORF">KP79_PYT04480</name>
</gene>
<name>A0A210PVT9_MIZYE</name>
<dbReference type="EMBL" id="NEDP02005459">
    <property type="protein sequence ID" value="OWF40603.1"/>
    <property type="molecule type" value="Genomic_DNA"/>
</dbReference>
<dbReference type="Proteomes" id="UP000242188">
    <property type="component" value="Unassembled WGS sequence"/>
</dbReference>
<evidence type="ECO:0000256" key="1">
    <source>
        <dbReference type="SAM" id="MobiDB-lite"/>
    </source>
</evidence>
<evidence type="ECO:0000313" key="2">
    <source>
        <dbReference type="EMBL" id="OWF40603.1"/>
    </source>
</evidence>